<evidence type="ECO:0000256" key="12">
    <source>
        <dbReference type="ARBA" id="ARBA00066505"/>
    </source>
</evidence>
<comment type="subcellular location">
    <subcellularLocation>
        <location evidence="1">Golgi apparatus membrane</location>
        <topology evidence="1">Multi-pass membrane protein</topology>
    </subcellularLocation>
</comment>
<evidence type="ECO:0000256" key="13">
    <source>
        <dbReference type="ARBA" id="ARBA00076024"/>
    </source>
</evidence>
<dbReference type="PANTHER" id="PTHR32044">
    <property type="entry name" value="GLUCOMANNAN 4-BETA-MANNOSYLTRANSFERASE 9"/>
    <property type="match status" value="1"/>
</dbReference>
<keyword evidence="2" id="KW-0328">Glycosyltransferase</keyword>
<dbReference type="GO" id="GO:0047259">
    <property type="term" value="F:glucomannan 4-beta-mannosyltransferase activity"/>
    <property type="evidence" value="ECO:0007669"/>
    <property type="project" value="UniProtKB-EC"/>
</dbReference>
<dbReference type="EMBL" id="ASHM01019748">
    <property type="protein sequence ID" value="PNY01144.1"/>
    <property type="molecule type" value="Genomic_DNA"/>
</dbReference>
<evidence type="ECO:0000256" key="7">
    <source>
        <dbReference type="ARBA" id="ARBA00023136"/>
    </source>
</evidence>
<dbReference type="Gene3D" id="3.90.550.10">
    <property type="entry name" value="Spore Coat Polysaccharide Biosynthesis Protein SpsA, Chain A"/>
    <property type="match status" value="1"/>
</dbReference>
<reference evidence="16 17" key="1">
    <citation type="journal article" date="2014" name="Am. J. Bot.">
        <title>Genome assembly and annotation for red clover (Trifolium pratense; Fabaceae).</title>
        <authorList>
            <person name="Istvanek J."/>
            <person name="Jaros M."/>
            <person name="Krenek A."/>
            <person name="Repkova J."/>
        </authorList>
    </citation>
    <scope>NUCLEOTIDE SEQUENCE [LARGE SCALE GENOMIC DNA]</scope>
    <source>
        <strain evidence="17">cv. Tatra</strain>
        <tissue evidence="16">Young leaves</tissue>
    </source>
</reference>
<evidence type="ECO:0000256" key="5">
    <source>
        <dbReference type="ARBA" id="ARBA00022989"/>
    </source>
</evidence>
<evidence type="ECO:0000256" key="10">
    <source>
        <dbReference type="ARBA" id="ARBA00056537"/>
    </source>
</evidence>
<evidence type="ECO:0000256" key="2">
    <source>
        <dbReference type="ARBA" id="ARBA00022676"/>
    </source>
</evidence>
<evidence type="ECO:0000256" key="6">
    <source>
        <dbReference type="ARBA" id="ARBA00023034"/>
    </source>
</evidence>
<evidence type="ECO:0000313" key="17">
    <source>
        <dbReference type="Proteomes" id="UP000236291"/>
    </source>
</evidence>
<evidence type="ECO:0000256" key="14">
    <source>
        <dbReference type="SAM" id="Phobius"/>
    </source>
</evidence>
<dbReference type="SUPFAM" id="SSF53448">
    <property type="entry name" value="Nucleotide-diphospho-sugar transferases"/>
    <property type="match status" value="1"/>
</dbReference>
<dbReference type="Proteomes" id="UP000236291">
    <property type="component" value="Unassembled WGS sequence"/>
</dbReference>
<accession>A0A2K3NDN0</accession>
<evidence type="ECO:0000256" key="8">
    <source>
        <dbReference type="ARBA" id="ARBA00023316"/>
    </source>
</evidence>
<keyword evidence="3 16" id="KW-0808">Transferase</keyword>
<proteinExistence type="inferred from homology"/>
<organism evidence="16 17">
    <name type="scientific">Trifolium pratense</name>
    <name type="common">Red clover</name>
    <dbReference type="NCBI Taxonomy" id="57577"/>
    <lineage>
        <taxon>Eukaryota</taxon>
        <taxon>Viridiplantae</taxon>
        <taxon>Streptophyta</taxon>
        <taxon>Embryophyta</taxon>
        <taxon>Tracheophyta</taxon>
        <taxon>Spermatophyta</taxon>
        <taxon>Magnoliopsida</taxon>
        <taxon>eudicotyledons</taxon>
        <taxon>Gunneridae</taxon>
        <taxon>Pentapetalae</taxon>
        <taxon>rosids</taxon>
        <taxon>fabids</taxon>
        <taxon>Fabales</taxon>
        <taxon>Fabaceae</taxon>
        <taxon>Papilionoideae</taxon>
        <taxon>50 kb inversion clade</taxon>
        <taxon>NPAAA clade</taxon>
        <taxon>Hologalegina</taxon>
        <taxon>IRL clade</taxon>
        <taxon>Trifolieae</taxon>
        <taxon>Trifolium</taxon>
    </lineage>
</organism>
<dbReference type="FunFam" id="3.90.550.10:FF:000057">
    <property type="entry name" value="Glycosyltransferase-like protein, family 2"/>
    <property type="match status" value="1"/>
</dbReference>
<keyword evidence="6" id="KW-0333">Golgi apparatus</keyword>
<dbReference type="AlphaFoldDB" id="A0A2K3NDN0"/>
<feature type="transmembrane region" description="Helical" evidence="14">
    <location>
        <begin position="403"/>
        <end position="419"/>
    </location>
</feature>
<protein>
    <recommendedName>
        <fullName evidence="12">glucomannan 4-beta-mannosyltransferase</fullName>
        <ecNumber evidence="12">2.4.1.32</ecNumber>
    </recommendedName>
    <alternativeName>
        <fullName evidence="13">Glucomannan synthase</fullName>
    </alternativeName>
</protein>
<evidence type="ECO:0000313" key="16">
    <source>
        <dbReference type="EMBL" id="PNY01144.1"/>
    </source>
</evidence>
<name>A0A2K3NDN0_TRIPR</name>
<comment type="function">
    <text evidence="10">Probable mannan synthase which consists of a 4-beta-mannosyltransferase activity on mannan using GDP-mannose. The beta-1,4-mannan product is the backbone for galactomannan synthesis by galactomannan galactosyltransferase. Galactomannan is a noncellulosic polysaccharides of plant cell wall.</text>
</comment>
<dbReference type="EC" id="2.4.1.32" evidence="12"/>
<dbReference type="ExpressionAtlas" id="A0A2K3NDN0">
    <property type="expression patterns" value="baseline"/>
</dbReference>
<sequence length="449" mass="51468">VYSQSIGAACQLDWPKDRILVQVLDDSDDANLQMLIKDEVSSWKEKGVNIVYRHRLIRTGYKAGNLKSAMSCDYVKDYEFVAIFDADFQPNPDYLKLTIPHFKGKPDLGLVQARWSFVNKDENLLTRLQNINLCFHFEVEQQVNGYFLNFFGFNGTAGVWRIKALEDSGGWLERTTVEDMDIAVRAHLNGWKFIYLNDVKVLCELPESYEAYKKQQHRWHSGPMQLFRLCLPAVITAKISVWKKANLIFLFFLLRKLILPFYSFTLFCIILPLTMFIPESELPLWVICYVPIIMSFLNILPSPKSVPFLVPYLLFENTMSVTKFNAMVSGLFQLGSAYEWVVTKKTGRSSESDLLALAERESKSSNEDKISRRHSESGLELLGKIQKSEAVSKKKKNKLYRKELALAFLLLTASARSLLSAHGVHFYFLLFQGLSFLVMGLDLIGEQVS</sequence>
<evidence type="ECO:0000256" key="4">
    <source>
        <dbReference type="ARBA" id="ARBA00022692"/>
    </source>
</evidence>
<feature type="domain" description="Glycosyltransferase 2-like" evidence="15">
    <location>
        <begin position="81"/>
        <end position="277"/>
    </location>
</feature>
<reference evidence="16 17" key="2">
    <citation type="journal article" date="2017" name="Front. Plant Sci.">
        <title>Gene Classification and Mining of Molecular Markers Useful in Red Clover (Trifolium pratense) Breeding.</title>
        <authorList>
            <person name="Istvanek J."/>
            <person name="Dluhosova J."/>
            <person name="Dluhos P."/>
            <person name="Patkova L."/>
            <person name="Nedelnik J."/>
            <person name="Repkova J."/>
        </authorList>
    </citation>
    <scope>NUCLEOTIDE SEQUENCE [LARGE SCALE GENOMIC DNA]</scope>
    <source>
        <strain evidence="17">cv. Tatra</strain>
        <tissue evidence="16">Young leaves</tissue>
    </source>
</reference>
<gene>
    <name evidence="16" type="ORF">L195_g024432</name>
</gene>
<dbReference type="InterPro" id="IPR001173">
    <property type="entry name" value="Glyco_trans_2-like"/>
</dbReference>
<dbReference type="Pfam" id="PF13632">
    <property type="entry name" value="Glyco_trans_2_3"/>
    <property type="match status" value="1"/>
</dbReference>
<feature type="transmembrane region" description="Helical" evidence="14">
    <location>
        <begin position="282"/>
        <end position="300"/>
    </location>
</feature>
<evidence type="ECO:0000256" key="1">
    <source>
        <dbReference type="ARBA" id="ARBA00004653"/>
    </source>
</evidence>
<keyword evidence="7 14" id="KW-0472">Membrane</keyword>
<evidence type="ECO:0000256" key="11">
    <source>
        <dbReference type="ARBA" id="ARBA00060879"/>
    </source>
</evidence>
<comment type="caution">
    <text evidence="16">The sequence shown here is derived from an EMBL/GenBank/DDBJ whole genome shotgun (WGS) entry which is preliminary data.</text>
</comment>
<feature type="non-terminal residue" evidence="16">
    <location>
        <position position="1"/>
    </location>
</feature>
<comment type="similarity">
    <text evidence="11">Belongs to the glycosyltransferase 2 family. Plant cellulose synthase-like A subfamily.</text>
</comment>
<comment type="catalytic activity">
    <reaction evidence="9">
        <text>GDP-mannose + (glucomannan)n = GDP + (glucomannan)n+1.</text>
        <dbReference type="EC" id="2.4.1.32"/>
    </reaction>
</comment>
<dbReference type="InterPro" id="IPR029044">
    <property type="entry name" value="Nucleotide-diphossugar_trans"/>
</dbReference>
<dbReference type="GO" id="GO:0071555">
    <property type="term" value="P:cell wall organization"/>
    <property type="evidence" value="ECO:0007669"/>
    <property type="project" value="UniProtKB-KW"/>
</dbReference>
<feature type="transmembrane region" description="Helical" evidence="14">
    <location>
        <begin position="247"/>
        <end position="276"/>
    </location>
</feature>
<dbReference type="GO" id="GO:0000139">
    <property type="term" value="C:Golgi membrane"/>
    <property type="evidence" value="ECO:0007669"/>
    <property type="project" value="UniProtKB-SubCell"/>
</dbReference>
<evidence type="ECO:0000256" key="3">
    <source>
        <dbReference type="ARBA" id="ARBA00022679"/>
    </source>
</evidence>
<dbReference type="PANTHER" id="PTHR32044:SF11">
    <property type="entry name" value="XYLOGLUCAN GLYCOSYLTRANSFERASE 4"/>
    <property type="match status" value="1"/>
</dbReference>
<evidence type="ECO:0000259" key="15">
    <source>
        <dbReference type="Pfam" id="PF13632"/>
    </source>
</evidence>
<evidence type="ECO:0000256" key="9">
    <source>
        <dbReference type="ARBA" id="ARBA00051800"/>
    </source>
</evidence>
<keyword evidence="5 14" id="KW-1133">Transmembrane helix</keyword>
<keyword evidence="4 14" id="KW-0812">Transmembrane</keyword>
<keyword evidence="8" id="KW-0961">Cell wall biogenesis/degradation</keyword>